<feature type="region of interest" description="Disordered" evidence="1">
    <location>
        <begin position="1"/>
        <end position="28"/>
    </location>
</feature>
<dbReference type="PANTHER" id="PTHR12112:SF39">
    <property type="entry name" value="EG:152A3.5 PROTEIN (FBGN0003116_PN PROTEIN)"/>
    <property type="match status" value="1"/>
</dbReference>
<dbReference type="GO" id="GO:0004309">
    <property type="term" value="F:exopolyphosphatase activity"/>
    <property type="evidence" value="ECO:0007669"/>
    <property type="project" value="TreeGrafter"/>
</dbReference>
<feature type="region of interest" description="Disordered" evidence="1">
    <location>
        <begin position="49"/>
        <end position="143"/>
    </location>
</feature>
<sequence length="575" mass="63771">MVTSLHSHRQHHHLQPPKEMKAEAEEPLPDLSNLMNEWFFGAADRRQAYKLKGGGGDGNIKKRQGKETDRGERPPPLSTSRLTQDWLEEAKRMVAAGTQSRQASPGRSAGALRFVAASLATELGPPPPAALDRRDALSRSARRNRSIEGISDEILQRSSERHNRNRSDFLLAADSTYPAASQHASLPFGKPDADSYPIRRLPPKLPPNPRSRFLEKNTEVPSRRSFRSPSPSSRSPSSLSPENALHQPPPLSPPRNLLKSCHRRTVSSSTCSLDKDSTIRRSVSSSRKLAVEGKRGEDVKMINAFLRRQRATIGMASDGEVSVKAKIVLSSYTPDTSSMVAAICYAWLLENTRKREKSKFKDEVVVPVINMRRARMWEHKQAAWLFHHIGIDASALIFSDELDLEGLLMGKQLSLPIVGQDVLQTNGEVGSLCTILTDNYCEDAYDLLQTSNLRRLLLAGILLDTQNLSSLAKSSTNRDAEAVQLLLVGSSPDYRDFFFKQVMKEHGEESFLDSMRQHYGKLTVEVKQKPSTAPTSGPAAVQTTPAQAPAPSKPTEKPSCTKNKFSVGRFFNFFS</sequence>
<evidence type="ECO:0008006" key="4">
    <source>
        <dbReference type="Google" id="ProtNLM"/>
    </source>
</evidence>
<dbReference type="SUPFAM" id="SSF64182">
    <property type="entry name" value="DHH phosphoesterases"/>
    <property type="match status" value="1"/>
</dbReference>
<comment type="caution">
    <text evidence="2">The sequence shown here is derived from an EMBL/GenBank/DDBJ whole genome shotgun (WGS) entry which is preliminary data.</text>
</comment>
<keyword evidence="3" id="KW-1185">Reference proteome</keyword>
<feature type="region of interest" description="Disordered" evidence="1">
    <location>
        <begin position="180"/>
        <end position="263"/>
    </location>
</feature>
<dbReference type="GO" id="GO:0005737">
    <property type="term" value="C:cytoplasm"/>
    <property type="evidence" value="ECO:0007669"/>
    <property type="project" value="TreeGrafter"/>
</dbReference>
<dbReference type="InterPro" id="IPR038763">
    <property type="entry name" value="DHH_sf"/>
</dbReference>
<feature type="compositionally biased region" description="Low complexity" evidence="1">
    <location>
        <begin position="538"/>
        <end position="550"/>
    </location>
</feature>
<gene>
    <name evidence="2" type="ORF">KFK09_010919</name>
</gene>
<evidence type="ECO:0000256" key="1">
    <source>
        <dbReference type="SAM" id="MobiDB-lite"/>
    </source>
</evidence>
<dbReference type="SMR" id="A0A8T3BGY2"/>
<organism evidence="2 3">
    <name type="scientific">Dendrobium nobile</name>
    <name type="common">Orchid</name>
    <dbReference type="NCBI Taxonomy" id="94219"/>
    <lineage>
        <taxon>Eukaryota</taxon>
        <taxon>Viridiplantae</taxon>
        <taxon>Streptophyta</taxon>
        <taxon>Embryophyta</taxon>
        <taxon>Tracheophyta</taxon>
        <taxon>Spermatophyta</taxon>
        <taxon>Magnoliopsida</taxon>
        <taxon>Liliopsida</taxon>
        <taxon>Asparagales</taxon>
        <taxon>Orchidaceae</taxon>
        <taxon>Epidendroideae</taxon>
        <taxon>Malaxideae</taxon>
        <taxon>Dendrobiinae</taxon>
        <taxon>Dendrobium</taxon>
    </lineage>
</organism>
<feature type="compositionally biased region" description="Basic residues" evidence="1">
    <location>
        <begin position="1"/>
        <end position="15"/>
    </location>
</feature>
<feature type="region of interest" description="Disordered" evidence="1">
    <location>
        <begin position="528"/>
        <end position="561"/>
    </location>
</feature>
<dbReference type="OrthoDB" id="374045at2759"/>
<dbReference type="Proteomes" id="UP000829196">
    <property type="component" value="Unassembled WGS sequence"/>
</dbReference>
<dbReference type="EMBL" id="JAGYWB010000009">
    <property type="protein sequence ID" value="KAI0510318.1"/>
    <property type="molecule type" value="Genomic_DNA"/>
</dbReference>
<evidence type="ECO:0000313" key="3">
    <source>
        <dbReference type="Proteomes" id="UP000829196"/>
    </source>
</evidence>
<dbReference type="Gene3D" id="3.90.1640.10">
    <property type="entry name" value="inorganic pyrophosphatase (n-terminal core)"/>
    <property type="match status" value="2"/>
</dbReference>
<protein>
    <recommendedName>
        <fullName evidence="4">Exopolyphosphatase</fullName>
    </recommendedName>
</protein>
<proteinExistence type="predicted"/>
<reference evidence="2" key="1">
    <citation type="journal article" date="2022" name="Front. Genet.">
        <title>Chromosome-Scale Assembly of the Dendrobium nobile Genome Provides Insights Into the Molecular Mechanism of the Biosynthesis of the Medicinal Active Ingredient of Dendrobium.</title>
        <authorList>
            <person name="Xu Q."/>
            <person name="Niu S.-C."/>
            <person name="Li K.-L."/>
            <person name="Zheng P.-J."/>
            <person name="Zhang X.-J."/>
            <person name="Jia Y."/>
            <person name="Liu Y."/>
            <person name="Niu Y.-X."/>
            <person name="Yu L.-H."/>
            <person name="Chen D.-F."/>
            <person name="Zhang G.-Q."/>
        </authorList>
    </citation>
    <scope>NUCLEOTIDE SEQUENCE</scope>
    <source>
        <tissue evidence="2">Leaf</tissue>
    </source>
</reference>
<accession>A0A8T3BGY2</accession>
<evidence type="ECO:0000313" key="2">
    <source>
        <dbReference type="EMBL" id="KAI0510318.1"/>
    </source>
</evidence>
<dbReference type="AlphaFoldDB" id="A0A8T3BGY2"/>
<dbReference type="PANTHER" id="PTHR12112">
    <property type="entry name" value="BNIP - RELATED"/>
    <property type="match status" value="1"/>
</dbReference>
<feature type="compositionally biased region" description="Low complexity" evidence="1">
    <location>
        <begin position="227"/>
        <end position="241"/>
    </location>
</feature>
<feature type="compositionally biased region" description="Basic and acidic residues" evidence="1">
    <location>
        <begin position="212"/>
        <end position="222"/>
    </location>
</feature>
<name>A0A8T3BGY2_DENNO</name>